<accession>B2KBP7</accession>
<reference evidence="8 9" key="1">
    <citation type="journal article" date="2009" name="Appl. Environ. Microbiol.">
        <title>Genomic analysis of 'Elusimicrobium minutum,' the first cultivated representative of the phylum 'Elusimicrobia' (formerly termite group 1).</title>
        <authorList>
            <person name="Herlemann D.P.R."/>
            <person name="Geissinger O."/>
            <person name="Ikeda-Ohtsubo W."/>
            <person name="Kunin V."/>
            <person name="Sun H."/>
            <person name="Lapidus A."/>
            <person name="Hugenholtz P."/>
            <person name="Brune A."/>
        </authorList>
    </citation>
    <scope>NUCLEOTIDE SEQUENCE [LARGE SCALE GENOMIC DNA]</scope>
    <source>
        <strain evidence="8 9">Pei191</strain>
    </source>
</reference>
<dbReference type="InterPro" id="IPR051791">
    <property type="entry name" value="Pra-immunoreactive"/>
</dbReference>
<dbReference type="RefSeq" id="WP_012414349.1">
    <property type="nucleotide sequence ID" value="NC_010644.1"/>
</dbReference>
<dbReference type="EMBL" id="CP001055">
    <property type="protein sequence ID" value="ACC97734.1"/>
    <property type="molecule type" value="Genomic_DNA"/>
</dbReference>
<comment type="subcellular location">
    <subcellularLocation>
        <location evidence="1">Cell membrane</location>
        <topology evidence="1">Multi-pass membrane protein</topology>
    </subcellularLocation>
</comment>
<dbReference type="STRING" id="445932.Emin_0170"/>
<evidence type="ECO:0000256" key="3">
    <source>
        <dbReference type="ARBA" id="ARBA00022692"/>
    </source>
</evidence>
<proteinExistence type="predicted"/>
<dbReference type="InterPro" id="IPR010432">
    <property type="entry name" value="RDD"/>
</dbReference>
<keyword evidence="5 6" id="KW-0472">Membrane</keyword>
<evidence type="ECO:0000256" key="4">
    <source>
        <dbReference type="ARBA" id="ARBA00022989"/>
    </source>
</evidence>
<dbReference type="AlphaFoldDB" id="B2KBP7"/>
<dbReference type="OrthoDB" id="9793824at2"/>
<keyword evidence="9" id="KW-1185">Reference proteome</keyword>
<name>B2KBP7_ELUMP</name>
<sequence length="145" mass="15945">MTYAGFWKRFLAYIIDYFIVFIASFICGFMIGILLGILMAVFNINPQEAEAALSFAGALVGLSIWFLYFAIFESSKLQATPGKLSIGIRVTGLNGERITFLRALGRTAAKIISVIILAIGFIMAAFTQKKQALHDIIAQTLVINK</sequence>
<evidence type="ECO:0000256" key="2">
    <source>
        <dbReference type="ARBA" id="ARBA00022475"/>
    </source>
</evidence>
<dbReference type="Proteomes" id="UP000001029">
    <property type="component" value="Chromosome"/>
</dbReference>
<evidence type="ECO:0000256" key="6">
    <source>
        <dbReference type="SAM" id="Phobius"/>
    </source>
</evidence>
<keyword evidence="3 6" id="KW-0812">Transmembrane</keyword>
<evidence type="ECO:0000259" key="7">
    <source>
        <dbReference type="Pfam" id="PF06271"/>
    </source>
</evidence>
<evidence type="ECO:0000256" key="5">
    <source>
        <dbReference type="ARBA" id="ARBA00023136"/>
    </source>
</evidence>
<keyword evidence="2" id="KW-1003">Cell membrane</keyword>
<dbReference type="KEGG" id="emi:Emin_0170"/>
<evidence type="ECO:0000256" key="1">
    <source>
        <dbReference type="ARBA" id="ARBA00004651"/>
    </source>
</evidence>
<organism evidence="8 9">
    <name type="scientific">Elusimicrobium minutum (strain Pei191)</name>
    <dbReference type="NCBI Taxonomy" id="445932"/>
    <lineage>
        <taxon>Bacteria</taxon>
        <taxon>Pseudomonadati</taxon>
        <taxon>Elusimicrobiota</taxon>
        <taxon>Elusimicrobia</taxon>
        <taxon>Elusimicrobiales</taxon>
        <taxon>Elusimicrobiaceae</taxon>
        <taxon>Elusimicrobium</taxon>
    </lineage>
</organism>
<dbReference type="GO" id="GO:0005886">
    <property type="term" value="C:plasma membrane"/>
    <property type="evidence" value="ECO:0007669"/>
    <property type="project" value="UniProtKB-SubCell"/>
</dbReference>
<evidence type="ECO:0000313" key="8">
    <source>
        <dbReference type="EMBL" id="ACC97734.1"/>
    </source>
</evidence>
<dbReference type="PANTHER" id="PTHR36115">
    <property type="entry name" value="PROLINE-RICH ANTIGEN HOMOLOG-RELATED"/>
    <property type="match status" value="1"/>
</dbReference>
<protein>
    <submittedName>
        <fullName evidence="8">RDD domain containing protein</fullName>
    </submittedName>
</protein>
<dbReference type="Pfam" id="PF06271">
    <property type="entry name" value="RDD"/>
    <property type="match status" value="1"/>
</dbReference>
<keyword evidence="4 6" id="KW-1133">Transmembrane helix</keyword>
<dbReference type="PANTHER" id="PTHR36115:SF9">
    <property type="entry name" value="LMO1584 PROTEIN"/>
    <property type="match status" value="1"/>
</dbReference>
<dbReference type="HOGENOM" id="CLU_053152_3_1_0"/>
<feature type="transmembrane region" description="Helical" evidence="6">
    <location>
        <begin position="12"/>
        <end position="39"/>
    </location>
</feature>
<feature type="domain" description="RDD" evidence="7">
    <location>
        <begin position="3"/>
        <end position="138"/>
    </location>
</feature>
<evidence type="ECO:0000313" key="9">
    <source>
        <dbReference type="Proteomes" id="UP000001029"/>
    </source>
</evidence>
<feature type="transmembrane region" description="Helical" evidence="6">
    <location>
        <begin position="51"/>
        <end position="71"/>
    </location>
</feature>
<feature type="transmembrane region" description="Helical" evidence="6">
    <location>
        <begin position="107"/>
        <end position="126"/>
    </location>
</feature>
<gene>
    <name evidence="8" type="ordered locus">Emin_0170</name>
</gene>